<organism evidence="2 3">
    <name type="scientific">Longicatena caecimuris</name>
    <dbReference type="NCBI Taxonomy" id="1796635"/>
    <lineage>
        <taxon>Bacteria</taxon>
        <taxon>Bacillati</taxon>
        <taxon>Bacillota</taxon>
        <taxon>Erysipelotrichia</taxon>
        <taxon>Erysipelotrichales</taxon>
        <taxon>Erysipelotrichaceae</taxon>
        <taxon>Longicatena</taxon>
    </lineage>
</organism>
<dbReference type="GO" id="GO:0032153">
    <property type="term" value="C:cell division site"/>
    <property type="evidence" value="ECO:0007669"/>
    <property type="project" value="TreeGrafter"/>
</dbReference>
<gene>
    <name evidence="2" type="ORF">EDD61_10534</name>
</gene>
<protein>
    <submittedName>
        <fullName evidence="2">Cell division protein FtsA</fullName>
    </submittedName>
</protein>
<dbReference type="PANTHER" id="PTHR32432:SF4">
    <property type="entry name" value="CELL DIVISION PROTEIN FTSA"/>
    <property type="match status" value="1"/>
</dbReference>
<dbReference type="InterPro" id="IPR043129">
    <property type="entry name" value="ATPase_NBD"/>
</dbReference>
<dbReference type="SUPFAM" id="SSF53067">
    <property type="entry name" value="Actin-like ATPase domain"/>
    <property type="match status" value="1"/>
</dbReference>
<dbReference type="GO" id="GO:0009898">
    <property type="term" value="C:cytoplasmic side of plasma membrane"/>
    <property type="evidence" value="ECO:0007669"/>
    <property type="project" value="TreeGrafter"/>
</dbReference>
<dbReference type="Gene3D" id="3.30.1490.300">
    <property type="match status" value="1"/>
</dbReference>
<reference evidence="2 3" key="1">
    <citation type="submission" date="2019-03" db="EMBL/GenBank/DDBJ databases">
        <title>Genomic Encyclopedia of Type Strains, Phase IV (KMG-IV): sequencing the most valuable type-strain genomes for metagenomic binning, comparative biology and taxonomic classification.</title>
        <authorList>
            <person name="Goeker M."/>
        </authorList>
    </citation>
    <scope>NUCLEOTIDE SEQUENCE [LARGE SCALE GENOMIC DNA]</scope>
    <source>
        <strain evidence="2 3">DSM 29481</strain>
    </source>
</reference>
<evidence type="ECO:0000313" key="3">
    <source>
        <dbReference type="Proteomes" id="UP000295773"/>
    </source>
</evidence>
<dbReference type="GO" id="GO:0051301">
    <property type="term" value="P:cell division"/>
    <property type="evidence" value="ECO:0007669"/>
    <property type="project" value="UniProtKB-KW"/>
</dbReference>
<dbReference type="EMBL" id="SMBP01000005">
    <property type="protein sequence ID" value="TCU62228.1"/>
    <property type="molecule type" value="Genomic_DNA"/>
</dbReference>
<dbReference type="AlphaFoldDB" id="A0A4R3TJH3"/>
<name>A0A4R3TJH3_9FIRM</name>
<accession>A0A4R3TJH3</accession>
<keyword evidence="3" id="KW-1185">Reference proteome</keyword>
<keyword evidence="2" id="KW-0132">Cell division</keyword>
<dbReference type="Gene3D" id="3.30.420.40">
    <property type="match status" value="2"/>
</dbReference>
<comment type="caution">
    <text evidence="2">The sequence shown here is derived from an EMBL/GenBank/DDBJ whole genome shotgun (WGS) entry which is preliminary data.</text>
</comment>
<evidence type="ECO:0000259" key="1">
    <source>
        <dbReference type="SMART" id="SM00842"/>
    </source>
</evidence>
<proteinExistence type="predicted"/>
<feature type="domain" description="SHS2" evidence="1">
    <location>
        <begin position="7"/>
        <end position="194"/>
    </location>
</feature>
<dbReference type="InterPro" id="IPR003494">
    <property type="entry name" value="SHS2_FtsA"/>
</dbReference>
<evidence type="ECO:0000313" key="2">
    <source>
        <dbReference type="EMBL" id="TCU62228.1"/>
    </source>
</evidence>
<keyword evidence="2" id="KW-0131">Cell cycle</keyword>
<dbReference type="RefSeq" id="WP_008979600.1">
    <property type="nucleotide sequence ID" value="NZ_DBGDHU010000018.1"/>
</dbReference>
<dbReference type="Proteomes" id="UP000295773">
    <property type="component" value="Unassembled WGS sequence"/>
</dbReference>
<sequence>MDRKEIYASVEIADHEIRLIVGEFYDTRFNILRVERAGITGIEKKKIIDEQNVVNGIIKAVKQAEESLGYHIERALVSLPSVNVARHNKRVHVLPQASSKRIRLSDIQKGLNEAITYKPDPELELVNVGCIKYITNGITSRKMPIDETSDMLIMDVDLLFADKETVYSYARCIEKAGLEILDVCLDSYAIAQEAAVFEQTVDKYVILIDLARQNTTLSLFTHGKLVNCEVLEDGYGKWLAKLCEENHLSPHVGYRLVQNTCCLKEHEAKDTIIYVWSEGKEQKQLSEKQVCQLVAPYIHEWIQGINEACAPIIESGDVRYLITGEGCEIQAVEPLFDELNAPWQLYVPQTIGARDCSLVTCLGLFYSWKEQIDIRNDQRTSCADAEVEQVVETIRRKTSTQDEEGGFTKKLKSILLNDR</sequence>
<dbReference type="PANTHER" id="PTHR32432">
    <property type="entry name" value="CELL DIVISION PROTEIN FTSA-RELATED"/>
    <property type="match status" value="1"/>
</dbReference>
<dbReference type="InterPro" id="IPR050696">
    <property type="entry name" value="FtsA/MreB"/>
</dbReference>
<dbReference type="SMART" id="SM00842">
    <property type="entry name" value="FtsA"/>
    <property type="match status" value="1"/>
</dbReference>